<comment type="similarity">
    <text evidence="8">Belongs to the class I-like SAM-binding methyltransferase superfamily.</text>
</comment>
<dbReference type="PANTHER" id="PTHR10738">
    <property type="entry name" value="PROTEIN ARGININE N-METHYLTRANSFERASE 5"/>
    <property type="match status" value="1"/>
</dbReference>
<evidence type="ECO:0000256" key="10">
    <source>
        <dbReference type="PIRSR" id="PIRSR015894-2"/>
    </source>
</evidence>
<dbReference type="InterPro" id="IPR007857">
    <property type="entry name" value="Arg_MeTrfase_PRMT5"/>
</dbReference>
<reference evidence="15" key="1">
    <citation type="journal article" date="2016" name="PLoS Negl. Trop. Dis.">
        <title>A Deep Insight into the Sialome of Rhodnius neglectus, a Vector of Chagas Disease.</title>
        <authorList>
            <person name="Santiago P.B."/>
            <person name="Assumpcao T.C."/>
            <person name="Araujo C.N."/>
            <person name="Bastos I.M."/>
            <person name="Neves D."/>
            <person name="Silva I.G."/>
            <person name="Charneau S."/>
            <person name="Queiroz R.M."/>
            <person name="Raiol T."/>
            <person name="Oliveira J.V."/>
            <person name="Sousa M.V."/>
            <person name="Calvo E."/>
            <person name="Ribeiro J.M."/>
            <person name="Santana J.M."/>
        </authorList>
    </citation>
    <scope>NUCLEOTIDE SEQUENCE</scope>
    <source>
        <tissue evidence="15">Salivary glands</tissue>
    </source>
</reference>
<dbReference type="CDD" id="cd02440">
    <property type="entry name" value="AdoMet_MTases"/>
    <property type="match status" value="1"/>
</dbReference>
<dbReference type="GO" id="GO:0032259">
    <property type="term" value="P:methylation"/>
    <property type="evidence" value="ECO:0007669"/>
    <property type="project" value="UniProtKB-KW"/>
</dbReference>
<organism evidence="15">
    <name type="scientific">Rhodnius neglectus</name>
    <dbReference type="NCBI Taxonomy" id="72488"/>
    <lineage>
        <taxon>Eukaryota</taxon>
        <taxon>Metazoa</taxon>
        <taxon>Ecdysozoa</taxon>
        <taxon>Arthropoda</taxon>
        <taxon>Hexapoda</taxon>
        <taxon>Insecta</taxon>
        <taxon>Pterygota</taxon>
        <taxon>Neoptera</taxon>
        <taxon>Paraneoptera</taxon>
        <taxon>Hemiptera</taxon>
        <taxon>Heteroptera</taxon>
        <taxon>Panheteroptera</taxon>
        <taxon>Cimicomorpha</taxon>
        <taxon>Reduviidae</taxon>
        <taxon>Triatominae</taxon>
        <taxon>Rhodnius</taxon>
    </lineage>
</organism>
<dbReference type="PIRSF" id="PIRSF015894">
    <property type="entry name" value="Skb1_MeTrfase"/>
    <property type="match status" value="1"/>
</dbReference>
<dbReference type="InterPro" id="IPR029063">
    <property type="entry name" value="SAM-dependent_MTases_sf"/>
</dbReference>
<feature type="domain" description="PRMT5 oligomerisation" evidence="14">
    <location>
        <begin position="458"/>
        <end position="626"/>
    </location>
</feature>
<feature type="binding site" evidence="10">
    <location>
        <position position="315"/>
    </location>
    <ligand>
        <name>S-adenosyl-L-methionine</name>
        <dbReference type="ChEBI" id="CHEBI:59789"/>
    </ligand>
</feature>
<protein>
    <recommendedName>
        <fullName evidence="8">Protein arginine N-methyltransferase</fullName>
    </recommendedName>
</protein>
<name>A0A0P4VU44_9HEMI</name>
<feature type="domain" description="PRMT5 arginine-N-methyltransferase" evidence="12">
    <location>
        <begin position="290"/>
        <end position="455"/>
    </location>
</feature>
<keyword evidence="3 8" id="KW-0949">S-adenosyl-L-methionine</keyword>
<evidence type="ECO:0000313" key="15">
    <source>
        <dbReference type="EMBL" id="JAI56171.1"/>
    </source>
</evidence>
<keyword evidence="4" id="KW-0156">Chromatin regulator</keyword>
<accession>A0A0P4VU44</accession>
<evidence type="ECO:0000259" key="14">
    <source>
        <dbReference type="Pfam" id="PF17286"/>
    </source>
</evidence>
<evidence type="ECO:0000256" key="4">
    <source>
        <dbReference type="ARBA" id="ARBA00022853"/>
    </source>
</evidence>
<dbReference type="Pfam" id="PF05185">
    <property type="entry name" value="PRMT5"/>
    <property type="match status" value="1"/>
</dbReference>
<feature type="site" description="Critical for specifying symmetric addition of methyl groups" evidence="11">
    <location>
        <position position="318"/>
    </location>
</feature>
<evidence type="ECO:0000256" key="3">
    <source>
        <dbReference type="ARBA" id="ARBA00022691"/>
    </source>
</evidence>
<dbReference type="Pfam" id="PF17285">
    <property type="entry name" value="PRMT5_TIM"/>
    <property type="match status" value="1"/>
</dbReference>
<dbReference type="SUPFAM" id="SSF53335">
    <property type="entry name" value="S-adenosyl-L-methionine-dependent methyltransferases"/>
    <property type="match status" value="1"/>
</dbReference>
<dbReference type="PROSITE" id="PS51678">
    <property type="entry name" value="SAM_MT_PRMT"/>
    <property type="match status" value="1"/>
</dbReference>
<evidence type="ECO:0000259" key="12">
    <source>
        <dbReference type="Pfam" id="PF05185"/>
    </source>
</evidence>
<dbReference type="PANTHER" id="PTHR10738:SF0">
    <property type="entry name" value="PROTEIN ARGININE N-METHYLTRANSFERASE 5"/>
    <property type="match status" value="1"/>
</dbReference>
<comment type="catalytic activity">
    <reaction evidence="7">
        <text>L-arginyl-[protein] + 2 S-adenosyl-L-methionine = N(omega),N(omega)'-dimethyl-L-arginyl-[protein] + 2 S-adenosyl-L-homocysteine + 2 H(+)</text>
        <dbReference type="Rhea" id="RHEA:48108"/>
        <dbReference type="Rhea" id="RHEA-COMP:10532"/>
        <dbReference type="Rhea" id="RHEA-COMP:11992"/>
        <dbReference type="ChEBI" id="CHEBI:15378"/>
        <dbReference type="ChEBI" id="CHEBI:29965"/>
        <dbReference type="ChEBI" id="CHEBI:57856"/>
        <dbReference type="ChEBI" id="CHEBI:59789"/>
        <dbReference type="ChEBI" id="CHEBI:88221"/>
        <dbReference type="EC" id="2.1.1.320"/>
    </reaction>
</comment>
<feature type="binding site" evidence="10">
    <location>
        <begin position="410"/>
        <end position="411"/>
    </location>
    <ligand>
        <name>S-adenosyl-L-methionine</name>
        <dbReference type="ChEBI" id="CHEBI:59789"/>
    </ligand>
</feature>
<sequence>MVKITSCGLDFPTAPNLKKALAEAVDAGYAFICVPIAHPRYKRVITVEDHLGKVDFQALAFTRSDLLLSCQDWNNLVLGKTSEWIDLDSCDEKIRSHSEEVLNQEIMFATHLGLPAALIRLHGLEQTNLARFVCGKVSMENIGYQADFWFIVPMISPKVQADYYRSDVPESKSDENDTWHWWNNMRLTCASDRKIGLCLELSADLPSQDILNRWLGEPIKNLMIPTSLFLTNRKGFPVLSHAHQAFLKLCALQKIQLLLTGANRHSSYKHYVQYLEHVYQLAASGDDVSSYSKGFEDHLQIPLQPLMDNLESNTYEVFEKDPVKYTEYRHAIYQALVDRVPEDEADKNVQVVMVVGAGRGPLVNAALYAANSANRKIKCYAVEKNPNAIVTLYSLKAEEWGDKVEVVACDMRLWNPPEKCDILVSELLGSFGDNELSPECLDGAQMFLKDDGISIPCEYTSHLCPLQSHKLYNEAKHTNQEHRAHYTRFEMPYVVHQLNTFSIAPVQPLFTFVHPNKDPVKDNRRFKKLTFKIEQDSVLHGFSGYFDTVLYKDIRLSIVPKTYSTGMFSWFPIYFPIQHPISLKKGDELEVNFWRLINKKIVWYEWSVSKPVIVPIHNSNGRSHNIGLF</sequence>
<evidence type="ECO:0000256" key="6">
    <source>
        <dbReference type="ARBA" id="ARBA00023163"/>
    </source>
</evidence>
<dbReference type="FunFam" id="3.40.50.150:FF:000029">
    <property type="entry name" value="Protein arginine N-methyltransferase 5"/>
    <property type="match status" value="1"/>
</dbReference>
<dbReference type="GO" id="GO:0006355">
    <property type="term" value="P:regulation of DNA-templated transcription"/>
    <property type="evidence" value="ECO:0007669"/>
    <property type="project" value="TreeGrafter"/>
</dbReference>
<feature type="active site" description="Proton donor/acceptor" evidence="9">
    <location>
        <position position="426"/>
    </location>
</feature>
<evidence type="ECO:0000256" key="5">
    <source>
        <dbReference type="ARBA" id="ARBA00023015"/>
    </source>
</evidence>
<keyword evidence="5" id="KW-0805">Transcription regulation</keyword>
<proteinExistence type="evidence at transcript level"/>
<dbReference type="Gene3D" id="3.20.20.150">
    <property type="entry name" value="Divalent-metal-dependent TIM barrel enzymes"/>
    <property type="match status" value="1"/>
</dbReference>
<dbReference type="GO" id="GO:0005829">
    <property type="term" value="C:cytosol"/>
    <property type="evidence" value="ECO:0007669"/>
    <property type="project" value="TreeGrafter"/>
</dbReference>
<feature type="binding site" evidence="10">
    <location>
        <begin position="324"/>
        <end position="325"/>
    </location>
    <ligand>
        <name>S-adenosyl-L-methionine</name>
        <dbReference type="ChEBI" id="CHEBI:59789"/>
    </ligand>
</feature>
<dbReference type="Pfam" id="PF17286">
    <property type="entry name" value="PRMT5_C"/>
    <property type="match status" value="1"/>
</dbReference>
<dbReference type="InterPro" id="IPR035248">
    <property type="entry name" value="PRMT5_C"/>
</dbReference>
<evidence type="ECO:0000259" key="13">
    <source>
        <dbReference type="Pfam" id="PF17285"/>
    </source>
</evidence>
<dbReference type="Gene3D" id="3.40.50.150">
    <property type="entry name" value="Vaccinia Virus protein VP39"/>
    <property type="match status" value="1"/>
</dbReference>
<dbReference type="GO" id="GO:0035243">
    <property type="term" value="F:protein-arginine omega-N symmetric methyltransferase activity"/>
    <property type="evidence" value="ECO:0007669"/>
    <property type="project" value="UniProtKB-EC"/>
</dbReference>
<keyword evidence="6" id="KW-0804">Transcription</keyword>
<evidence type="ECO:0000256" key="8">
    <source>
        <dbReference type="PIRNR" id="PIRNR015894"/>
    </source>
</evidence>
<feature type="active site" description="Proton donor/acceptor" evidence="9">
    <location>
        <position position="435"/>
    </location>
</feature>
<dbReference type="InterPro" id="IPR035075">
    <property type="entry name" value="PRMT5"/>
</dbReference>
<keyword evidence="2 8" id="KW-0808">Transferase</keyword>
<evidence type="ECO:0000256" key="11">
    <source>
        <dbReference type="PIRSR" id="PIRSR015894-3"/>
    </source>
</evidence>
<dbReference type="InterPro" id="IPR035247">
    <property type="entry name" value="PRMT5_TIM"/>
</dbReference>
<feature type="domain" description="PRMT5 TIM barrel" evidence="13">
    <location>
        <begin position="28"/>
        <end position="280"/>
    </location>
</feature>
<dbReference type="EMBL" id="GDKW01000424">
    <property type="protein sequence ID" value="JAI56171.1"/>
    <property type="molecule type" value="mRNA"/>
</dbReference>
<feature type="binding site" evidence="10">
    <location>
        <position position="383"/>
    </location>
    <ligand>
        <name>S-adenosyl-L-methionine</name>
        <dbReference type="ChEBI" id="CHEBI:59789"/>
    </ligand>
</feature>
<dbReference type="Gene3D" id="2.70.160.11">
    <property type="entry name" value="Hnrnp arginine n-methyltransferase1"/>
    <property type="match status" value="1"/>
</dbReference>
<evidence type="ECO:0000256" key="1">
    <source>
        <dbReference type="ARBA" id="ARBA00022603"/>
    </source>
</evidence>
<evidence type="ECO:0000256" key="2">
    <source>
        <dbReference type="ARBA" id="ARBA00022679"/>
    </source>
</evidence>
<evidence type="ECO:0000256" key="7">
    <source>
        <dbReference type="ARBA" id="ARBA00048612"/>
    </source>
</evidence>
<dbReference type="AlphaFoldDB" id="A0A0P4VU44"/>
<dbReference type="InterPro" id="IPR025799">
    <property type="entry name" value="Arg_MeTrfase"/>
</dbReference>
<keyword evidence="1 8" id="KW-0489">Methyltransferase</keyword>
<dbReference type="GO" id="GO:0005634">
    <property type="term" value="C:nucleus"/>
    <property type="evidence" value="ECO:0007669"/>
    <property type="project" value="UniProtKB-ARBA"/>
</dbReference>
<evidence type="ECO:0000256" key="9">
    <source>
        <dbReference type="PIRSR" id="PIRSR015894-1"/>
    </source>
</evidence>
<dbReference type="GO" id="GO:0044020">
    <property type="term" value="F:histone H4R3 methyltransferase activity"/>
    <property type="evidence" value="ECO:0007669"/>
    <property type="project" value="UniProtKB-ARBA"/>
</dbReference>
<dbReference type="FunFam" id="3.20.20.150:FF:000008">
    <property type="entry name" value="Protein arginine N-methyltransferase 5"/>
    <property type="match status" value="1"/>
</dbReference>
<dbReference type="FunFam" id="2.70.160.11:FF:000003">
    <property type="entry name" value="Protein arginine N-methyltransferase 5"/>
    <property type="match status" value="1"/>
</dbReference>